<reference evidence="1" key="1">
    <citation type="journal article" date="2023" name="Environ. Microbiol.">
        <title>The 2-methylpropene degradation pathway in Mycobacteriaceae family strains.</title>
        <authorList>
            <person name="Helbich S."/>
            <person name="Barrantes I."/>
            <person name="Dos Anjos Borges L.G."/>
            <person name="Pieper D.H."/>
            <person name="Vainshtein Y."/>
            <person name="Sohn K."/>
            <person name="Engesser K.H."/>
        </authorList>
    </citation>
    <scope>NUCLEOTIDE SEQUENCE</scope>
    <source>
        <strain evidence="1">IBE100</strain>
    </source>
</reference>
<dbReference type="PANTHER" id="PTHR36451">
    <property type="entry name" value="PAPS-DEPENDENT SULFOTRANSFERASE STF3"/>
    <property type="match status" value="1"/>
</dbReference>
<dbReference type="Proteomes" id="UP001154266">
    <property type="component" value="Unassembled WGS sequence"/>
</dbReference>
<gene>
    <name evidence="1" type="ORF">MNO81_11330</name>
</gene>
<dbReference type="InterPro" id="IPR052736">
    <property type="entry name" value="Stf3_sulfotransferase"/>
</dbReference>
<keyword evidence="2" id="KW-1185">Reference proteome</keyword>
<evidence type="ECO:0000313" key="1">
    <source>
        <dbReference type="EMBL" id="MDG5483383.1"/>
    </source>
</evidence>
<dbReference type="EMBL" id="JAKZMO010000008">
    <property type="protein sequence ID" value="MDG5483383.1"/>
    <property type="molecule type" value="Genomic_DNA"/>
</dbReference>
<evidence type="ECO:0000313" key="2">
    <source>
        <dbReference type="Proteomes" id="UP001154266"/>
    </source>
</evidence>
<proteinExistence type="predicted"/>
<name>A0ABT6GNF7_MYCGU</name>
<dbReference type="PANTHER" id="PTHR36451:SF1">
    <property type="entry name" value="OMEGA-HYDROXY-BETA-DIHYDROMENAQUINONE-9 SULFOTRANSFERASE STF3"/>
    <property type="match status" value="1"/>
</dbReference>
<protein>
    <submittedName>
        <fullName evidence="1">Sulfotransferase</fullName>
    </submittedName>
</protein>
<dbReference type="Gene3D" id="3.40.50.300">
    <property type="entry name" value="P-loop containing nucleotide triphosphate hydrolases"/>
    <property type="match status" value="1"/>
</dbReference>
<dbReference type="SUPFAM" id="SSF52540">
    <property type="entry name" value="P-loop containing nucleoside triphosphate hydrolases"/>
    <property type="match status" value="1"/>
</dbReference>
<organism evidence="1 2">
    <name type="scientific">Mycolicibacterium gadium</name>
    <name type="common">Mycobacterium gadium</name>
    <dbReference type="NCBI Taxonomy" id="1794"/>
    <lineage>
        <taxon>Bacteria</taxon>
        <taxon>Bacillati</taxon>
        <taxon>Actinomycetota</taxon>
        <taxon>Actinomycetes</taxon>
        <taxon>Mycobacteriales</taxon>
        <taxon>Mycobacteriaceae</taxon>
        <taxon>Mycolicibacterium</taxon>
    </lineage>
</organism>
<sequence length="376" mass="43400">MQRLERRFSADQLIMGIEIPKWFRMLVGARFRVSPRYGHRVVWITGWSIAATTVGTVERRRYDRRIRSTPVDPPPLFVLGHWRSGTTHLHNLLGRDPGNTYPTVYQVIFPTAFMTTSTTIPRLTAGALADTRGYDNVAQGWDEAAEDEIALAKLTGLSPYLAFMLPDLLPRYERYFDFLQAREDERDEWKAALRWFVGKVRLHSGGRRPVIKSCAHMARIRMLLDVFPDAKFVHIHRNPFTVAASTIHMRKQTDWENFLQVPDAEFIHNRATQVAVVGQRLFERFFEDRALIPSENFIEVAYPDLVARPREVLDGIYRQLDLPQGDRYDTTIGGYLASLGGYQTNTLSVDDELADLVRAHWKSVFDEYGYSLEHRV</sequence>
<dbReference type="InterPro" id="IPR027417">
    <property type="entry name" value="P-loop_NTPase"/>
</dbReference>
<dbReference type="RefSeq" id="WP_278221097.1">
    <property type="nucleotide sequence ID" value="NZ_JAKZMO010000008.1"/>
</dbReference>
<comment type="caution">
    <text evidence="1">The sequence shown here is derived from an EMBL/GenBank/DDBJ whole genome shotgun (WGS) entry which is preliminary data.</text>
</comment>
<dbReference type="Pfam" id="PF13469">
    <property type="entry name" value="Sulfotransfer_3"/>
    <property type="match status" value="1"/>
</dbReference>
<accession>A0ABT6GNF7</accession>